<name>A0A1I5PX12_9PSEU</name>
<evidence type="ECO:0000259" key="2">
    <source>
        <dbReference type="PROSITE" id="PS50911"/>
    </source>
</evidence>
<dbReference type="STRING" id="112413.SAMN05421854_105109"/>
<sequence length="177" mass="19165">MRRPSRAILTFAAVAAFAVSGTATATATTETAAQATSMAAHFGTVPASSTASAIGDIYPAKWRNVPQDSVVDDWNMYNRECVSWAAFNIARHGESANNYGDAKYWDDNARNNGYRVDNNPTEGSIAQTDNGTYGHVAIVDSVHGGTVTVEDYNWAGDGHYLVHDVSASSFRYIHFYN</sequence>
<dbReference type="Gene3D" id="3.90.1720.10">
    <property type="entry name" value="endopeptidase domain like (from Nostoc punctiforme)"/>
    <property type="match status" value="1"/>
</dbReference>
<dbReference type="Proteomes" id="UP000199137">
    <property type="component" value="Unassembled WGS sequence"/>
</dbReference>
<dbReference type="SUPFAM" id="SSF54001">
    <property type="entry name" value="Cysteine proteinases"/>
    <property type="match status" value="1"/>
</dbReference>
<proteinExistence type="predicted"/>
<dbReference type="OrthoDB" id="2677885at2"/>
<feature type="signal peptide" evidence="1">
    <location>
        <begin position="1"/>
        <end position="25"/>
    </location>
</feature>
<dbReference type="AlphaFoldDB" id="A0A1I5PX12"/>
<protein>
    <submittedName>
        <fullName evidence="3">Surface antigen</fullName>
    </submittedName>
</protein>
<gene>
    <name evidence="3" type="ORF">SAMN05421854_105109</name>
</gene>
<keyword evidence="1" id="KW-0732">Signal</keyword>
<evidence type="ECO:0000313" key="4">
    <source>
        <dbReference type="Proteomes" id="UP000199137"/>
    </source>
</evidence>
<reference evidence="3 4" key="1">
    <citation type="submission" date="2016-10" db="EMBL/GenBank/DDBJ databases">
        <authorList>
            <person name="de Groot N.N."/>
        </authorList>
    </citation>
    <scope>NUCLEOTIDE SEQUENCE [LARGE SCALE GENOMIC DNA]</scope>
    <source>
        <strain evidence="3 4">DSM 44637</strain>
    </source>
</reference>
<organism evidence="3 4">
    <name type="scientific">Amycolatopsis rubida</name>
    <dbReference type="NCBI Taxonomy" id="112413"/>
    <lineage>
        <taxon>Bacteria</taxon>
        <taxon>Bacillati</taxon>
        <taxon>Actinomycetota</taxon>
        <taxon>Actinomycetes</taxon>
        <taxon>Pseudonocardiales</taxon>
        <taxon>Pseudonocardiaceae</taxon>
        <taxon>Amycolatopsis</taxon>
    </lineage>
</organism>
<dbReference type="InterPro" id="IPR038765">
    <property type="entry name" value="Papain-like_cys_pep_sf"/>
</dbReference>
<dbReference type="Pfam" id="PF05257">
    <property type="entry name" value="CHAP"/>
    <property type="match status" value="1"/>
</dbReference>
<dbReference type="RefSeq" id="WP_093574288.1">
    <property type="nucleotide sequence ID" value="NZ_FOWC01000005.1"/>
</dbReference>
<dbReference type="InterPro" id="IPR007921">
    <property type="entry name" value="CHAP_dom"/>
</dbReference>
<accession>A0A1I5PX12</accession>
<feature type="chain" id="PRO_5039705118" evidence="1">
    <location>
        <begin position="26"/>
        <end position="177"/>
    </location>
</feature>
<dbReference type="EMBL" id="FOWC01000005">
    <property type="protein sequence ID" value="SFP38532.1"/>
    <property type="molecule type" value="Genomic_DNA"/>
</dbReference>
<feature type="domain" description="Peptidase C51" evidence="2">
    <location>
        <begin position="56"/>
        <end position="174"/>
    </location>
</feature>
<dbReference type="PROSITE" id="PS50911">
    <property type="entry name" value="CHAP"/>
    <property type="match status" value="1"/>
</dbReference>
<evidence type="ECO:0000256" key="1">
    <source>
        <dbReference type="SAM" id="SignalP"/>
    </source>
</evidence>
<evidence type="ECO:0000313" key="3">
    <source>
        <dbReference type="EMBL" id="SFP38532.1"/>
    </source>
</evidence>